<dbReference type="PANTHER" id="PTHR43669:SF3">
    <property type="entry name" value="ALCOHOL DEHYDROGENASE, PUTATIVE (AFU_ORTHOLOGUE AFUA_3G03445)-RELATED"/>
    <property type="match status" value="1"/>
</dbReference>
<sequence length="248" mass="27091">MTKNILITGGTSGIGQAAVELFVNEGWNVATIGRNPEKTTKFAENHPGVQAFIADMSKVDDIKRVMTEISSKMDHLDAFFANAGFGIFKPFSEITENDFDKQVDLNYKGTFFSIQEATKLMSKGGSIVINTSWTYHRGLKTSTLYSSSKSAVAYLTKSLALELGEKGIRVNAVSPGYTNSAQFNEKSIEVDRLAAMISRVPLHRFADASEIANVVEFLSSNKSSYINGQDIVIDGGMTVTHAEPEVRI</sequence>
<gene>
    <name evidence="3" type="ORF">CBP76_03945</name>
</gene>
<comment type="similarity">
    <text evidence="1">Belongs to the short-chain dehydrogenases/reductases (SDR) family.</text>
</comment>
<dbReference type="Proteomes" id="UP000235649">
    <property type="component" value="Unassembled WGS sequence"/>
</dbReference>
<dbReference type="OrthoDB" id="9805904at2"/>
<dbReference type="GO" id="GO:0008206">
    <property type="term" value="P:bile acid metabolic process"/>
    <property type="evidence" value="ECO:0007669"/>
    <property type="project" value="UniProtKB-ARBA"/>
</dbReference>
<dbReference type="InterPro" id="IPR002347">
    <property type="entry name" value="SDR_fam"/>
</dbReference>
<dbReference type="FunFam" id="3.40.50.720:FF:000084">
    <property type="entry name" value="Short-chain dehydrogenase reductase"/>
    <property type="match status" value="1"/>
</dbReference>
<dbReference type="PANTHER" id="PTHR43669">
    <property type="entry name" value="5-KETO-D-GLUCONATE 5-REDUCTASE"/>
    <property type="match status" value="1"/>
</dbReference>
<evidence type="ECO:0000313" key="3">
    <source>
        <dbReference type="EMBL" id="PMD72298.1"/>
    </source>
</evidence>
<dbReference type="EMBL" id="NIPR01000007">
    <property type="protein sequence ID" value="PMD72298.1"/>
    <property type="molecule type" value="Genomic_DNA"/>
</dbReference>
<dbReference type="CDD" id="cd05233">
    <property type="entry name" value="SDR_c"/>
    <property type="match status" value="1"/>
</dbReference>
<keyword evidence="2" id="KW-0560">Oxidoreductase</keyword>
<evidence type="ECO:0000256" key="2">
    <source>
        <dbReference type="ARBA" id="ARBA00023002"/>
    </source>
</evidence>
<evidence type="ECO:0000256" key="1">
    <source>
        <dbReference type="ARBA" id="ARBA00006484"/>
    </source>
</evidence>
<accession>A0A2N7AVT0</accession>
<dbReference type="SUPFAM" id="SSF51735">
    <property type="entry name" value="NAD(P)-binding Rossmann-fold domains"/>
    <property type="match status" value="1"/>
</dbReference>
<organism evidence="3 4">
    <name type="scientific">Companilactobacillus nuruki</name>
    <dbReference type="NCBI Taxonomy" id="1993540"/>
    <lineage>
        <taxon>Bacteria</taxon>
        <taxon>Bacillati</taxon>
        <taxon>Bacillota</taxon>
        <taxon>Bacilli</taxon>
        <taxon>Lactobacillales</taxon>
        <taxon>Lactobacillaceae</taxon>
        <taxon>Companilactobacillus</taxon>
    </lineage>
</organism>
<dbReference type="Gene3D" id="3.40.50.720">
    <property type="entry name" value="NAD(P)-binding Rossmann-like Domain"/>
    <property type="match status" value="1"/>
</dbReference>
<comment type="caution">
    <text evidence="3">The sequence shown here is derived from an EMBL/GenBank/DDBJ whole genome shotgun (WGS) entry which is preliminary data.</text>
</comment>
<protein>
    <submittedName>
        <fullName evidence="3">Oxidoreductase</fullName>
    </submittedName>
</protein>
<dbReference type="RefSeq" id="WP_102195641.1">
    <property type="nucleotide sequence ID" value="NZ_NIPR01000007.1"/>
</dbReference>
<evidence type="ECO:0000313" key="4">
    <source>
        <dbReference type="Proteomes" id="UP000235649"/>
    </source>
</evidence>
<keyword evidence="4" id="KW-1185">Reference proteome</keyword>
<name>A0A2N7AVT0_9LACO</name>
<dbReference type="PROSITE" id="PS00061">
    <property type="entry name" value="ADH_SHORT"/>
    <property type="match status" value="1"/>
</dbReference>
<dbReference type="Pfam" id="PF13561">
    <property type="entry name" value="adh_short_C2"/>
    <property type="match status" value="1"/>
</dbReference>
<reference evidence="3 4" key="1">
    <citation type="submission" date="2017-05" db="EMBL/GenBank/DDBJ databases">
        <title>Lactobacillus nurukis nov., sp. nov., isolated from nuruk.</title>
        <authorList>
            <person name="Kim S.-J."/>
        </authorList>
    </citation>
    <scope>NUCLEOTIDE SEQUENCE [LARGE SCALE GENOMIC DNA]</scope>
    <source>
        <strain evidence="3 4">SYF10-1a</strain>
    </source>
</reference>
<dbReference type="InterPro" id="IPR020904">
    <property type="entry name" value="Sc_DH/Rdtase_CS"/>
</dbReference>
<dbReference type="PRINTS" id="PR00081">
    <property type="entry name" value="GDHRDH"/>
</dbReference>
<dbReference type="InterPro" id="IPR036291">
    <property type="entry name" value="NAD(P)-bd_dom_sf"/>
</dbReference>
<dbReference type="AlphaFoldDB" id="A0A2N7AVT0"/>
<dbReference type="GO" id="GO:0016491">
    <property type="term" value="F:oxidoreductase activity"/>
    <property type="evidence" value="ECO:0007669"/>
    <property type="project" value="UniProtKB-KW"/>
</dbReference>
<proteinExistence type="inferred from homology"/>